<feature type="transmembrane region" description="Helical" evidence="8">
    <location>
        <begin position="260"/>
        <end position="279"/>
    </location>
</feature>
<keyword evidence="3" id="KW-0328">Glycosyltransferase</keyword>
<dbReference type="AlphaFoldDB" id="A0A1F5HB36"/>
<feature type="transmembrane region" description="Helical" evidence="8">
    <location>
        <begin position="388"/>
        <end position="405"/>
    </location>
</feature>
<evidence type="ECO:0000256" key="3">
    <source>
        <dbReference type="ARBA" id="ARBA00022676"/>
    </source>
</evidence>
<evidence type="ECO:0000256" key="5">
    <source>
        <dbReference type="ARBA" id="ARBA00022692"/>
    </source>
</evidence>
<dbReference type="GO" id="GO:0005886">
    <property type="term" value="C:plasma membrane"/>
    <property type="evidence" value="ECO:0007669"/>
    <property type="project" value="UniProtKB-SubCell"/>
</dbReference>
<dbReference type="Proteomes" id="UP000176751">
    <property type="component" value="Unassembled WGS sequence"/>
</dbReference>
<feature type="transmembrane region" description="Helical" evidence="8">
    <location>
        <begin position="213"/>
        <end position="230"/>
    </location>
</feature>
<protein>
    <submittedName>
        <fullName evidence="9">Uncharacterized protein</fullName>
    </submittedName>
</protein>
<evidence type="ECO:0000256" key="8">
    <source>
        <dbReference type="SAM" id="Phobius"/>
    </source>
</evidence>
<keyword evidence="6 8" id="KW-1133">Transmembrane helix</keyword>
<feature type="transmembrane region" description="Helical" evidence="8">
    <location>
        <begin position="87"/>
        <end position="107"/>
    </location>
</feature>
<dbReference type="GO" id="GO:0016763">
    <property type="term" value="F:pentosyltransferase activity"/>
    <property type="evidence" value="ECO:0007669"/>
    <property type="project" value="TreeGrafter"/>
</dbReference>
<evidence type="ECO:0000313" key="10">
    <source>
        <dbReference type="Proteomes" id="UP000176751"/>
    </source>
</evidence>
<dbReference type="STRING" id="1797737.A2196_00915"/>
<accession>A0A1F5HB36</accession>
<feature type="transmembrane region" description="Helical" evidence="8">
    <location>
        <begin position="436"/>
        <end position="457"/>
    </location>
</feature>
<keyword evidence="7 8" id="KW-0472">Membrane</keyword>
<evidence type="ECO:0000256" key="4">
    <source>
        <dbReference type="ARBA" id="ARBA00022679"/>
    </source>
</evidence>
<evidence type="ECO:0000313" key="9">
    <source>
        <dbReference type="EMBL" id="OGE01255.1"/>
    </source>
</evidence>
<feature type="transmembrane region" description="Helical" evidence="8">
    <location>
        <begin position="411"/>
        <end position="429"/>
    </location>
</feature>
<feature type="transmembrane region" description="Helical" evidence="8">
    <location>
        <begin position="236"/>
        <end position="253"/>
    </location>
</feature>
<feature type="transmembrane region" description="Helical" evidence="8">
    <location>
        <begin position="188"/>
        <end position="206"/>
    </location>
</feature>
<comment type="subcellular location">
    <subcellularLocation>
        <location evidence="1">Cell membrane</location>
        <topology evidence="1">Multi-pass membrane protein</topology>
    </subcellularLocation>
</comment>
<proteinExistence type="predicted"/>
<evidence type="ECO:0000256" key="1">
    <source>
        <dbReference type="ARBA" id="ARBA00004651"/>
    </source>
</evidence>
<dbReference type="PANTHER" id="PTHR33908">
    <property type="entry name" value="MANNOSYLTRANSFERASE YKCB-RELATED"/>
    <property type="match status" value="1"/>
</dbReference>
<feature type="transmembrane region" description="Helical" evidence="8">
    <location>
        <begin position="359"/>
        <end position="376"/>
    </location>
</feature>
<keyword evidence="2" id="KW-1003">Cell membrane</keyword>
<sequence>MNLRKTLLVLIILLAFILRFYQLGINPPGLYWDEAVFGYDAYSILKTGKDHHGVTLPLFFESFGDWKLPGYHYLLVPSIAIFGLNEFAVRFPSAFFGFLTVPLIYLLTKKLFEKSNVSGHPFDESSTVRSSTLRLGLEELRPKGLRVEEMTLSPPKGQWSVVKSEPIALLSAFFLAISPWHIQFSRGGFESTTGLFFLTFGLYLFLKGIERKQVITLTLAFLLFTLSMYFYHAYRIFTPLFVIVLLLIHFKAVKKIVTKFVLPVLLALTLALPIIIFTFSPEGQSRASSQSAFSQDTYESARIFYDQNSKPPLRFLSKYWSFSLYNVYLAFNNYIDHFSPVFLFYKGDQIGRHSQVDMGQIYLFDGILLVCSIFALKKLSGKSLKIMLSWLILAPIPAMIVNPTPHAYRTLQMSVPLAFFSALGAYWIFSNKKLLIIKVLLTFVIFYTFLTYLHLLFVHYPKKFAADWQDGYREMVTQVQKYQNHFDKVYITNINQVPYIYLLFYGKYDPEKFINSGGNRDYFDKYVFIPDDVNIYDQILTADRRQVRILYVAPSWEKVDGKWLAAANDSTGRHIYSLWDLNETFK</sequence>
<comment type="caution">
    <text evidence="9">The sequence shown here is derived from an EMBL/GenBank/DDBJ whole genome shotgun (WGS) entry which is preliminary data.</text>
</comment>
<evidence type="ECO:0000256" key="2">
    <source>
        <dbReference type="ARBA" id="ARBA00022475"/>
    </source>
</evidence>
<evidence type="ECO:0000256" key="6">
    <source>
        <dbReference type="ARBA" id="ARBA00022989"/>
    </source>
</evidence>
<name>A0A1F5HB36_9BACT</name>
<feature type="transmembrane region" description="Helical" evidence="8">
    <location>
        <begin position="166"/>
        <end position="182"/>
    </location>
</feature>
<keyword evidence="5 8" id="KW-0812">Transmembrane</keyword>
<evidence type="ECO:0000256" key="7">
    <source>
        <dbReference type="ARBA" id="ARBA00023136"/>
    </source>
</evidence>
<reference evidence="9 10" key="1">
    <citation type="journal article" date="2016" name="Nat. Commun.">
        <title>Thousands of microbial genomes shed light on interconnected biogeochemical processes in an aquifer system.</title>
        <authorList>
            <person name="Anantharaman K."/>
            <person name="Brown C.T."/>
            <person name="Hug L.A."/>
            <person name="Sharon I."/>
            <person name="Castelle C.J."/>
            <person name="Probst A.J."/>
            <person name="Thomas B.C."/>
            <person name="Singh A."/>
            <person name="Wilkins M.J."/>
            <person name="Karaoz U."/>
            <person name="Brodie E.L."/>
            <person name="Williams K.H."/>
            <person name="Hubbard S.S."/>
            <person name="Banfield J.F."/>
        </authorList>
    </citation>
    <scope>NUCLEOTIDE SEQUENCE [LARGE SCALE GENOMIC DNA]</scope>
</reference>
<dbReference type="InterPro" id="IPR050297">
    <property type="entry name" value="LipidA_mod_glycosyltrf_83"/>
</dbReference>
<gene>
    <name evidence="9" type="ORF">A2196_00915</name>
</gene>
<dbReference type="PANTHER" id="PTHR33908:SF11">
    <property type="entry name" value="MEMBRANE PROTEIN"/>
    <property type="match status" value="1"/>
</dbReference>
<dbReference type="EMBL" id="MFCA01000029">
    <property type="protein sequence ID" value="OGE01255.1"/>
    <property type="molecule type" value="Genomic_DNA"/>
</dbReference>
<organism evidence="9 10">
    <name type="scientific">Candidatus Curtissbacteria bacterium RIFOXYA1_FULL_41_14</name>
    <dbReference type="NCBI Taxonomy" id="1797737"/>
    <lineage>
        <taxon>Bacteria</taxon>
        <taxon>Candidatus Curtissiibacteriota</taxon>
    </lineage>
</organism>
<dbReference type="GO" id="GO:0009103">
    <property type="term" value="P:lipopolysaccharide biosynthetic process"/>
    <property type="evidence" value="ECO:0007669"/>
    <property type="project" value="UniProtKB-ARBA"/>
</dbReference>
<keyword evidence="4" id="KW-0808">Transferase</keyword>